<evidence type="ECO:0000259" key="2">
    <source>
        <dbReference type="PROSITE" id="PS50837"/>
    </source>
</evidence>
<dbReference type="InterPro" id="IPR016024">
    <property type="entry name" value="ARM-type_fold"/>
</dbReference>
<proteinExistence type="predicted"/>
<dbReference type="Pfam" id="PF13646">
    <property type="entry name" value="HEAT_2"/>
    <property type="match status" value="2"/>
</dbReference>
<dbReference type="Gene3D" id="3.40.50.300">
    <property type="entry name" value="P-loop containing nucleotide triphosphate hydrolases"/>
    <property type="match status" value="1"/>
</dbReference>
<protein>
    <recommendedName>
        <fullName evidence="2">NACHT domain-containing protein</fullName>
    </recommendedName>
</protein>
<sequence>MNSVSASPLRAGRGSRQECPAPEGPTQSPRQIRGVRLKQVYPPPEDETETDVDIIAIHGLDTKSPDTWIWKSKHPDKPDVNWLADKDMLPTRVGRARIFTCDWPSDLFEKPDLIRKTLEEFARLLLAGIKGRPCVANDHARKEDRPILFIASCLGGIILMKALAMADDEYLPLRTATRGIVFLSTPFRGTSFRDVANWAEPGLKAWASIRDKKVTKLLDSVKGSTFDLEELVRSFTQLYESHRYQVITFYEKGHTSLHSKIFPWLPVPFQAKQLVDESSATLDIVRHPLPLDRRHVMMNKFYGPEDPAYQEVTQKIEDFLQEIREGTVLKRADSWIRGNRYAAENLKIKRLLGDPLPMDQCYINLIIVEQPGEREDRTKEGDTAQRSRFSLAARLKIETPDKDIQLELPSLFDSRKGSDGRMTQPRRILIRGRAGVGKTTLCKKIVHDFIHHDLWKGLFDRILWVPLRNLNTEPKEGYTPEGLFLQEYFSQNPKGKDLAHELWVALDATKYGRTLFVLDGLDEVSEGLDEDNKMFNLFQSLLNLPTVIVTSRPHRSLPHWLKGSFDLELETIGFHPDQVKAYVEKAFTDQETGEKDSKKVAEVQSFLQRHQLIQGLIRIPIQLDALCSTWDEGFSVSTIPETMTAVYKVIEKFLWKKDVLRLKKQHEGKLMSPSDIDNADMDQIEELVPGEIYLLEGLAFTGMHSDVIVFDPKHCNAVSKQSKLPGSNILPDKILPHLSFLRTSDPSSKDRNRDYHFLHLTFQEYFAARYFVRQWTSRQPLDCLKLSSGKNEPISAEDFLRKEKYNARYDILWRFVAGLLQANGDEGQLCRFFSTIETEPRDLLGPVHQRLVMHCLGEVVSQKEMPDFTPLRTKLKDQLSQWLLFECKVTGCSHLAGEMEFPERILEAVLRGESEDVKINVLRSLNARSKISPGILKDVAALLKDPYENVKDAAAKALSGQSIWPEGVFKDVAALLKDPYENVRDAAAKALSSQSVWPERVFKDVAALLKDPDRFRIAAAGALSGQSIWPEGVFKDMAALLKDPDRSVRGAAARALSGQSVWPEGAFKDVAALLKDPKRYVRIAAARALSGQSI</sequence>
<evidence type="ECO:0000313" key="4">
    <source>
        <dbReference type="Proteomes" id="UP001303473"/>
    </source>
</evidence>
<dbReference type="InterPro" id="IPR011989">
    <property type="entry name" value="ARM-like"/>
</dbReference>
<dbReference type="InterPro" id="IPR007111">
    <property type="entry name" value="NACHT_NTPase"/>
</dbReference>
<gene>
    <name evidence="3" type="ORF">QBC46DRAFT_337545</name>
</gene>
<dbReference type="Pfam" id="PF23238">
    <property type="entry name" value="DUF7068"/>
    <property type="match status" value="1"/>
</dbReference>
<feature type="region of interest" description="Disordered" evidence="1">
    <location>
        <begin position="1"/>
        <end position="48"/>
    </location>
</feature>
<dbReference type="InterPro" id="IPR029058">
    <property type="entry name" value="AB_hydrolase_fold"/>
</dbReference>
<feature type="domain" description="NACHT" evidence="2">
    <location>
        <begin position="426"/>
        <end position="561"/>
    </location>
</feature>
<dbReference type="PROSITE" id="PS50837">
    <property type="entry name" value="NACHT"/>
    <property type="match status" value="1"/>
</dbReference>
<dbReference type="EMBL" id="MU853759">
    <property type="protein sequence ID" value="KAK3944508.1"/>
    <property type="molecule type" value="Genomic_DNA"/>
</dbReference>
<dbReference type="InterPro" id="IPR055496">
    <property type="entry name" value="DUF7068"/>
</dbReference>
<dbReference type="InterPro" id="IPR027417">
    <property type="entry name" value="P-loop_NTPase"/>
</dbReference>
<evidence type="ECO:0000313" key="3">
    <source>
        <dbReference type="EMBL" id="KAK3944508.1"/>
    </source>
</evidence>
<dbReference type="Gene3D" id="1.25.10.10">
    <property type="entry name" value="Leucine-rich Repeat Variant"/>
    <property type="match status" value="2"/>
</dbReference>
<dbReference type="Proteomes" id="UP001303473">
    <property type="component" value="Unassembled WGS sequence"/>
</dbReference>
<accession>A0AAN6S909</accession>
<dbReference type="PANTHER" id="PTHR46844">
    <property type="entry name" value="SLR5058 PROTEIN"/>
    <property type="match status" value="1"/>
</dbReference>
<dbReference type="SUPFAM" id="SSF52540">
    <property type="entry name" value="P-loop containing nucleoside triphosphate hydrolases"/>
    <property type="match status" value="1"/>
</dbReference>
<dbReference type="SUPFAM" id="SSF53474">
    <property type="entry name" value="alpha/beta-Hydrolases"/>
    <property type="match status" value="1"/>
</dbReference>
<reference evidence="4" key="1">
    <citation type="journal article" date="2023" name="Mol. Phylogenet. Evol.">
        <title>Genome-scale phylogeny and comparative genomics of the fungal order Sordariales.</title>
        <authorList>
            <person name="Hensen N."/>
            <person name="Bonometti L."/>
            <person name="Westerberg I."/>
            <person name="Brannstrom I.O."/>
            <person name="Guillou S."/>
            <person name="Cros-Aarteil S."/>
            <person name="Calhoun S."/>
            <person name="Haridas S."/>
            <person name="Kuo A."/>
            <person name="Mondo S."/>
            <person name="Pangilinan J."/>
            <person name="Riley R."/>
            <person name="LaButti K."/>
            <person name="Andreopoulos B."/>
            <person name="Lipzen A."/>
            <person name="Chen C."/>
            <person name="Yan M."/>
            <person name="Daum C."/>
            <person name="Ng V."/>
            <person name="Clum A."/>
            <person name="Steindorff A."/>
            <person name="Ohm R.A."/>
            <person name="Martin F."/>
            <person name="Silar P."/>
            <person name="Natvig D.O."/>
            <person name="Lalanne C."/>
            <person name="Gautier V."/>
            <person name="Ament-Velasquez S.L."/>
            <person name="Kruys A."/>
            <person name="Hutchinson M.I."/>
            <person name="Powell A.J."/>
            <person name="Barry K."/>
            <person name="Miller A.N."/>
            <person name="Grigoriev I.V."/>
            <person name="Debuchy R."/>
            <person name="Gladieux P."/>
            <person name="Hiltunen Thoren M."/>
            <person name="Johannesson H."/>
        </authorList>
    </citation>
    <scope>NUCLEOTIDE SEQUENCE [LARGE SCALE GENOMIC DNA]</scope>
    <source>
        <strain evidence="4">CBS 340.73</strain>
    </source>
</reference>
<organism evidence="3 4">
    <name type="scientific">Diplogelasinospora grovesii</name>
    <dbReference type="NCBI Taxonomy" id="303347"/>
    <lineage>
        <taxon>Eukaryota</taxon>
        <taxon>Fungi</taxon>
        <taxon>Dikarya</taxon>
        <taxon>Ascomycota</taxon>
        <taxon>Pezizomycotina</taxon>
        <taxon>Sordariomycetes</taxon>
        <taxon>Sordariomycetidae</taxon>
        <taxon>Sordariales</taxon>
        <taxon>Diplogelasinosporaceae</taxon>
        <taxon>Diplogelasinospora</taxon>
    </lineage>
</organism>
<dbReference type="Pfam" id="PF05729">
    <property type="entry name" value="NACHT"/>
    <property type="match status" value="1"/>
</dbReference>
<comment type="caution">
    <text evidence="3">The sequence shown here is derived from an EMBL/GenBank/DDBJ whole genome shotgun (WGS) entry which is preliminary data.</text>
</comment>
<dbReference type="AlphaFoldDB" id="A0AAN6S909"/>
<evidence type="ECO:0000256" key="1">
    <source>
        <dbReference type="SAM" id="MobiDB-lite"/>
    </source>
</evidence>
<name>A0AAN6S909_9PEZI</name>
<dbReference type="SUPFAM" id="SSF48371">
    <property type="entry name" value="ARM repeat"/>
    <property type="match status" value="1"/>
</dbReference>
<dbReference type="PANTHER" id="PTHR46844:SF1">
    <property type="entry name" value="SLR5058 PROTEIN"/>
    <property type="match status" value="1"/>
</dbReference>
<keyword evidence="4" id="KW-1185">Reference proteome</keyword>